<evidence type="ECO:0000313" key="6">
    <source>
        <dbReference type="Proteomes" id="UP000314980"/>
    </source>
</evidence>
<dbReference type="InParanoid" id="A0A4W6EQY7"/>
<dbReference type="InterPro" id="IPR050504">
    <property type="entry name" value="IgSF_BTN/MOG"/>
</dbReference>
<dbReference type="Proteomes" id="UP000314980">
    <property type="component" value="Unassembled WGS sequence"/>
</dbReference>
<dbReference type="Ensembl" id="ENSLCAT00010041301.1">
    <property type="protein sequence ID" value="ENSLCAP00010040346.1"/>
    <property type="gene ID" value="ENSLCAG00010018863.1"/>
</dbReference>
<evidence type="ECO:0000313" key="5">
    <source>
        <dbReference type="Ensembl" id="ENSLCAP00010040346.1"/>
    </source>
</evidence>
<keyword evidence="2" id="KW-0472">Membrane</keyword>
<reference evidence="5" key="2">
    <citation type="submission" date="2025-08" db="UniProtKB">
        <authorList>
            <consortium name="Ensembl"/>
        </authorList>
    </citation>
    <scope>IDENTIFICATION</scope>
</reference>
<comment type="subcellular location">
    <subcellularLocation>
        <location evidence="1">Membrane</location>
    </subcellularLocation>
</comment>
<feature type="domain" description="Ig-like" evidence="4">
    <location>
        <begin position="3"/>
        <end position="120"/>
    </location>
</feature>
<sequence>MDPLCLCVLTVSQHTSAMELFEGEGFVLLPCEYNTFDLDDPIVVWSRNDLSPSTVHQRQPNGDELKDQNQLYSGRTSMMPDALEEGDLSLNLTKLQVSDSGNYTCTIRSVGGRRSMMTVQLQVKGQQQTTTLNVIKVRGQISTLGRYVGKNFIDPLGKVPSGKYLHYCIVGG</sequence>
<organism evidence="5 6">
    <name type="scientific">Lates calcarifer</name>
    <name type="common">Barramundi</name>
    <name type="synonym">Holocentrus calcarifer</name>
    <dbReference type="NCBI Taxonomy" id="8187"/>
    <lineage>
        <taxon>Eukaryota</taxon>
        <taxon>Metazoa</taxon>
        <taxon>Chordata</taxon>
        <taxon>Craniata</taxon>
        <taxon>Vertebrata</taxon>
        <taxon>Euteleostomi</taxon>
        <taxon>Actinopterygii</taxon>
        <taxon>Neopterygii</taxon>
        <taxon>Teleostei</taxon>
        <taxon>Neoteleostei</taxon>
        <taxon>Acanthomorphata</taxon>
        <taxon>Carangaria</taxon>
        <taxon>Carangaria incertae sedis</taxon>
        <taxon>Centropomidae</taxon>
        <taxon>Lates</taxon>
    </lineage>
</organism>
<dbReference type="PANTHER" id="PTHR24100">
    <property type="entry name" value="BUTYROPHILIN"/>
    <property type="match status" value="1"/>
</dbReference>
<accession>A0A4W6EQY7</accession>
<dbReference type="SMART" id="SM00406">
    <property type="entry name" value="IGv"/>
    <property type="match status" value="1"/>
</dbReference>
<dbReference type="InterPro" id="IPR013106">
    <property type="entry name" value="Ig_V-set"/>
</dbReference>
<dbReference type="GO" id="GO:0050852">
    <property type="term" value="P:T cell receptor signaling pathway"/>
    <property type="evidence" value="ECO:0007669"/>
    <property type="project" value="TreeGrafter"/>
</dbReference>
<protein>
    <recommendedName>
        <fullName evidence="4">Ig-like domain-containing protein</fullName>
    </recommendedName>
</protein>
<evidence type="ECO:0000256" key="1">
    <source>
        <dbReference type="ARBA" id="ARBA00004370"/>
    </source>
</evidence>
<evidence type="ECO:0000259" key="4">
    <source>
        <dbReference type="PROSITE" id="PS50835"/>
    </source>
</evidence>
<dbReference type="GO" id="GO:0001817">
    <property type="term" value="P:regulation of cytokine production"/>
    <property type="evidence" value="ECO:0007669"/>
    <property type="project" value="TreeGrafter"/>
</dbReference>
<reference evidence="5" key="3">
    <citation type="submission" date="2025-09" db="UniProtKB">
        <authorList>
            <consortium name="Ensembl"/>
        </authorList>
    </citation>
    <scope>IDENTIFICATION</scope>
</reference>
<keyword evidence="6" id="KW-1185">Reference proteome</keyword>
<name>A0A4W6EQY7_LATCA</name>
<dbReference type="GeneTree" id="ENSGT01150000287071"/>
<reference evidence="6" key="1">
    <citation type="submission" date="2015-09" db="EMBL/GenBank/DDBJ databases">
        <authorList>
            <person name="Sai Rama Sridatta P."/>
        </authorList>
    </citation>
    <scope>NUCLEOTIDE SEQUENCE [LARGE SCALE GENOMIC DNA]</scope>
</reference>
<dbReference type="InterPro" id="IPR013783">
    <property type="entry name" value="Ig-like_fold"/>
</dbReference>
<dbReference type="GO" id="GO:0009897">
    <property type="term" value="C:external side of plasma membrane"/>
    <property type="evidence" value="ECO:0007669"/>
    <property type="project" value="TreeGrafter"/>
</dbReference>
<evidence type="ECO:0000256" key="2">
    <source>
        <dbReference type="ARBA" id="ARBA00023136"/>
    </source>
</evidence>
<keyword evidence="3" id="KW-0393">Immunoglobulin domain</keyword>
<dbReference type="Pfam" id="PF07686">
    <property type="entry name" value="V-set"/>
    <property type="match status" value="1"/>
</dbReference>
<dbReference type="GO" id="GO:0005102">
    <property type="term" value="F:signaling receptor binding"/>
    <property type="evidence" value="ECO:0007669"/>
    <property type="project" value="TreeGrafter"/>
</dbReference>
<dbReference type="InterPro" id="IPR036179">
    <property type="entry name" value="Ig-like_dom_sf"/>
</dbReference>
<dbReference type="AlphaFoldDB" id="A0A4W6EQY7"/>
<dbReference type="Gene3D" id="2.60.40.10">
    <property type="entry name" value="Immunoglobulins"/>
    <property type="match status" value="1"/>
</dbReference>
<dbReference type="InterPro" id="IPR007110">
    <property type="entry name" value="Ig-like_dom"/>
</dbReference>
<dbReference type="SMART" id="SM00409">
    <property type="entry name" value="IG"/>
    <property type="match status" value="1"/>
</dbReference>
<evidence type="ECO:0000256" key="3">
    <source>
        <dbReference type="ARBA" id="ARBA00023319"/>
    </source>
</evidence>
<dbReference type="PROSITE" id="PS50835">
    <property type="entry name" value="IG_LIKE"/>
    <property type="match status" value="1"/>
</dbReference>
<proteinExistence type="predicted"/>
<dbReference type="SUPFAM" id="SSF48726">
    <property type="entry name" value="Immunoglobulin"/>
    <property type="match status" value="1"/>
</dbReference>
<dbReference type="InterPro" id="IPR003599">
    <property type="entry name" value="Ig_sub"/>
</dbReference>